<feature type="domain" description="Protein kinase" evidence="14">
    <location>
        <begin position="402"/>
        <end position="680"/>
    </location>
</feature>
<dbReference type="SUPFAM" id="SSF50156">
    <property type="entry name" value="PDZ domain-like"/>
    <property type="match status" value="1"/>
</dbReference>
<dbReference type="Gene3D" id="2.30.42.10">
    <property type="match status" value="1"/>
</dbReference>
<dbReference type="PANTHER" id="PTHR46485:SF4">
    <property type="entry name" value="LIM DOMAIN KINASE 1"/>
    <property type="match status" value="1"/>
</dbReference>
<feature type="region of interest" description="Disordered" evidence="13">
    <location>
        <begin position="299"/>
        <end position="363"/>
    </location>
</feature>
<proteinExistence type="inferred from homology"/>
<keyword evidence="7 18" id="KW-0418">Kinase</keyword>
<evidence type="ECO:0000313" key="18">
    <source>
        <dbReference type="RefSeq" id="XP_052757690.1"/>
    </source>
</evidence>
<evidence type="ECO:0000256" key="13">
    <source>
        <dbReference type="SAM" id="MobiDB-lite"/>
    </source>
</evidence>
<evidence type="ECO:0000256" key="2">
    <source>
        <dbReference type="ARBA" id="ARBA00012513"/>
    </source>
</evidence>
<dbReference type="InterPro" id="IPR017441">
    <property type="entry name" value="Protein_kinase_ATP_BS"/>
</dbReference>
<protein>
    <recommendedName>
        <fullName evidence="2">non-specific serine/threonine protein kinase</fullName>
        <ecNumber evidence="2">2.7.11.1</ecNumber>
    </recommendedName>
</protein>
<dbReference type="RefSeq" id="XP_052757690.1">
    <property type="nucleotide sequence ID" value="XM_052901730.1"/>
</dbReference>
<dbReference type="Gene3D" id="3.30.200.20">
    <property type="entry name" value="Phosphorylase Kinase, domain 1"/>
    <property type="match status" value="1"/>
</dbReference>
<dbReference type="GeneID" id="113515154"/>
<dbReference type="SUPFAM" id="SSF56112">
    <property type="entry name" value="Protein kinase-like (PK-like)"/>
    <property type="match status" value="1"/>
</dbReference>
<feature type="region of interest" description="Disordered" evidence="13">
    <location>
        <begin position="1216"/>
        <end position="1236"/>
    </location>
</feature>
<feature type="domain" description="LIM zinc-binding" evidence="15">
    <location>
        <begin position="10"/>
        <end position="69"/>
    </location>
</feature>
<dbReference type="SMART" id="SM00132">
    <property type="entry name" value="LIM"/>
    <property type="match status" value="2"/>
</dbReference>
<dbReference type="CDD" id="cd09365">
    <property type="entry name" value="LIM2_LIMK"/>
    <property type="match status" value="1"/>
</dbReference>
<evidence type="ECO:0000256" key="9">
    <source>
        <dbReference type="ARBA" id="ARBA00022840"/>
    </source>
</evidence>
<dbReference type="PROSITE" id="PS00478">
    <property type="entry name" value="LIM_DOMAIN_1"/>
    <property type="match status" value="2"/>
</dbReference>
<keyword evidence="3" id="KW-0723">Serine/threonine-protein kinase</keyword>
<accession>A0ABM3N2J5</accession>
<dbReference type="InterPro" id="IPR011009">
    <property type="entry name" value="Kinase-like_dom_sf"/>
</dbReference>
<keyword evidence="8 11" id="KW-0862">Zinc</keyword>
<dbReference type="InterPro" id="IPR000719">
    <property type="entry name" value="Prot_kinase_dom"/>
</dbReference>
<organism evidence="17 18">
    <name type="scientific">Galleria mellonella</name>
    <name type="common">Greater wax moth</name>
    <dbReference type="NCBI Taxonomy" id="7137"/>
    <lineage>
        <taxon>Eukaryota</taxon>
        <taxon>Metazoa</taxon>
        <taxon>Ecdysozoa</taxon>
        <taxon>Arthropoda</taxon>
        <taxon>Hexapoda</taxon>
        <taxon>Insecta</taxon>
        <taxon>Pterygota</taxon>
        <taxon>Neoptera</taxon>
        <taxon>Endopterygota</taxon>
        <taxon>Lepidoptera</taxon>
        <taxon>Glossata</taxon>
        <taxon>Ditrysia</taxon>
        <taxon>Pyraloidea</taxon>
        <taxon>Pyralidae</taxon>
        <taxon>Galleriinae</taxon>
        <taxon>Galleria</taxon>
    </lineage>
</organism>
<dbReference type="PROSITE" id="PS50011">
    <property type="entry name" value="PROTEIN_KINASE_DOM"/>
    <property type="match status" value="1"/>
</dbReference>
<keyword evidence="10 11" id="KW-0440">LIM domain</keyword>
<feature type="compositionally biased region" description="Basic and acidic residues" evidence="13">
    <location>
        <begin position="313"/>
        <end position="330"/>
    </location>
</feature>
<dbReference type="InterPro" id="IPR050940">
    <property type="entry name" value="Actin_reg-Ser/Thr_kinase"/>
</dbReference>
<dbReference type="PROSITE" id="PS50023">
    <property type="entry name" value="LIM_DOMAIN_2"/>
    <property type="match status" value="2"/>
</dbReference>
<evidence type="ECO:0000256" key="1">
    <source>
        <dbReference type="ARBA" id="ARBA00005843"/>
    </source>
</evidence>
<dbReference type="Pfam" id="PF00069">
    <property type="entry name" value="Pkinase"/>
    <property type="match status" value="1"/>
</dbReference>
<keyword evidence="6 12" id="KW-0547">Nucleotide-binding</keyword>
<name>A0ABM3N2J5_GALME</name>
<feature type="compositionally biased region" description="Basic and acidic residues" evidence="13">
    <location>
        <begin position="1216"/>
        <end position="1226"/>
    </location>
</feature>
<keyword evidence="9 12" id="KW-0067">ATP-binding</keyword>
<dbReference type="PANTHER" id="PTHR46485">
    <property type="entry name" value="LIM DOMAIN KINASE 1"/>
    <property type="match status" value="1"/>
</dbReference>
<dbReference type="Pfam" id="PF00412">
    <property type="entry name" value="LIM"/>
    <property type="match status" value="2"/>
</dbReference>
<dbReference type="Pfam" id="PF00595">
    <property type="entry name" value="PDZ"/>
    <property type="match status" value="1"/>
</dbReference>
<evidence type="ECO:0000313" key="17">
    <source>
        <dbReference type="Proteomes" id="UP001652740"/>
    </source>
</evidence>
<gene>
    <name evidence="18" type="primary">LOC113515154</name>
</gene>
<evidence type="ECO:0000256" key="7">
    <source>
        <dbReference type="ARBA" id="ARBA00022777"/>
    </source>
</evidence>
<dbReference type="Gene3D" id="2.10.110.10">
    <property type="entry name" value="Cysteine Rich Protein"/>
    <property type="match status" value="2"/>
</dbReference>
<evidence type="ECO:0000256" key="6">
    <source>
        <dbReference type="ARBA" id="ARBA00022741"/>
    </source>
</evidence>
<feature type="binding site" evidence="12">
    <location>
        <position position="431"/>
    </location>
    <ligand>
        <name>ATP</name>
        <dbReference type="ChEBI" id="CHEBI:30616"/>
    </ligand>
</feature>
<dbReference type="Gene3D" id="1.10.510.10">
    <property type="entry name" value="Transferase(Phosphotransferase) domain 1"/>
    <property type="match status" value="1"/>
</dbReference>
<evidence type="ECO:0000256" key="8">
    <source>
        <dbReference type="ARBA" id="ARBA00022833"/>
    </source>
</evidence>
<dbReference type="Proteomes" id="UP001652740">
    <property type="component" value="Unplaced"/>
</dbReference>
<evidence type="ECO:0000256" key="12">
    <source>
        <dbReference type="PROSITE-ProRule" id="PRU10141"/>
    </source>
</evidence>
<evidence type="ECO:0000256" key="3">
    <source>
        <dbReference type="ARBA" id="ARBA00022527"/>
    </source>
</evidence>
<dbReference type="PROSITE" id="PS00107">
    <property type="entry name" value="PROTEIN_KINASE_ATP"/>
    <property type="match status" value="1"/>
</dbReference>
<dbReference type="InterPro" id="IPR001478">
    <property type="entry name" value="PDZ"/>
</dbReference>
<dbReference type="InterPro" id="IPR036034">
    <property type="entry name" value="PDZ_sf"/>
</dbReference>
<reference evidence="18" key="1">
    <citation type="submission" date="2025-08" db="UniProtKB">
        <authorList>
            <consortium name="RefSeq"/>
        </authorList>
    </citation>
    <scope>IDENTIFICATION</scope>
    <source>
        <tissue evidence="18">Whole larvae</tissue>
    </source>
</reference>
<evidence type="ECO:0000259" key="15">
    <source>
        <dbReference type="PROSITE" id="PS50023"/>
    </source>
</evidence>
<evidence type="ECO:0000259" key="16">
    <source>
        <dbReference type="PROSITE" id="PS50106"/>
    </source>
</evidence>
<dbReference type="GO" id="GO:0016301">
    <property type="term" value="F:kinase activity"/>
    <property type="evidence" value="ECO:0007669"/>
    <property type="project" value="UniProtKB-KW"/>
</dbReference>
<evidence type="ECO:0000256" key="5">
    <source>
        <dbReference type="ARBA" id="ARBA00022723"/>
    </source>
</evidence>
<evidence type="ECO:0000256" key="10">
    <source>
        <dbReference type="ARBA" id="ARBA00023038"/>
    </source>
</evidence>
<sequence>MEGSHNKESLNCAGCLNDIGDDDYVSALGQDWHKDCFRCSVCDALLSTWYFEKAGLLFCQNDYWMRFGENCQQCGQVMTGPVMSAGEHRFHPECFACCRCGSHIEDGEPYALLDRTHLYCGGCYGQSDGCGGGAGGGEEVAAVAASRPHSIRVVEVPAAALRRPPLLHALDGSHNRCAGKLSWLARAMLRVALSACIQLTCHRIDSACGLLTLHIGDRILEINGTPVRNRPVDELDKVLARPDAVIQLTIEHNPETTNNNKRAPMCKIITDLEDKPKHDIKSPVERKILREDLKKNIPIRHSNEVTDNEGEDSGGKKERLFKRKGEDGGKVRLKRRQTPSSPLLGDKERSSSMSKLLDVSAADARSRSSCEERGVLHELSRARSFRAAPAPAPPTVFRAADLLQGELLGSGFFGQVYKVTHRDTNEVMVLKQLYRVDEDAQRNFLKEVAVLRSLRHPNVLRFVGVLYKDKRLHLVTEYVAGGTLHHLIQDPGVSLSWAARARLARDVAAGVGYLHRRNVIHRDLNSHNCLVREDQTVIVADFGLARIVQRTASSTLERPRAARVASAGPTAPSAGTLRRKRYTVVGNPYWMAPEMMNGNSYDEKVDVFSFGIILCEIIGRVSADPDFLPRRADFGLNETVFVDKFCRSHACPEPFYRVAFRACHLEPDCRPTFEVIEIWLETLIQQLCAGASTAALLDDICRYGAAPACGLQRSPSKLSGGQLTPDGLVKSKSNVTIEGEAAAGEAGEAAGGGRALGKCVSAGHISAARPVVTVTTLSRSHHSLHPAPAGYILRAHGNSINITKVDDISKWLDSPPPLKRTSPDSQLNTLTLEHNNKTRKVDAALGQGNLPCFLRNQSVEGLESKSKHDMDPPHPICRHISIPDDCEITRDQDTDSSDDDDDLDIADWHRNVSTFQKVERMDVDQSKNILTGLMKKGENLLAKKSSYDVTDISLRNPECLKGERRIPETDCRRYNIDFLTKSPIMAEGVKNIPKSLEVREKPTEKSGFFTKKLLSPKFSRLFSPEVSKSKPENCENKEEKSRSKFFIHRPASPSNICRSYKVRPSEDRDRKPNLRGDNSDVLKSDLKLASLGKPMTPIFRRHLPTEKPEFADGRFSYRDRRSKYDGKSQEPKFVEIGRNRIKAPINAMEKNKLTPLIRSSQINTMPALTPVLEKNKGEVKEKKEDVPKRREVTISRSNYVSLANLKINSKARNLEKTVQDKSRSTVDEGSPVERVI</sequence>
<comment type="similarity">
    <text evidence="1">Belongs to the protein kinase superfamily. TKL Ser/Thr protein kinase family.</text>
</comment>
<keyword evidence="4" id="KW-0808">Transferase</keyword>
<feature type="domain" description="PDZ" evidence="16">
    <location>
        <begin position="213"/>
        <end position="254"/>
    </location>
</feature>
<evidence type="ECO:0000259" key="14">
    <source>
        <dbReference type="PROSITE" id="PS50011"/>
    </source>
</evidence>
<evidence type="ECO:0000256" key="11">
    <source>
        <dbReference type="PROSITE-ProRule" id="PRU00125"/>
    </source>
</evidence>
<dbReference type="SUPFAM" id="SSF57716">
    <property type="entry name" value="Glucocorticoid receptor-like (DNA-binding domain)"/>
    <property type="match status" value="2"/>
</dbReference>
<feature type="domain" description="LIM zinc-binding" evidence="15">
    <location>
        <begin position="70"/>
        <end position="130"/>
    </location>
</feature>
<keyword evidence="5 11" id="KW-0479">Metal-binding</keyword>
<dbReference type="InterPro" id="IPR001781">
    <property type="entry name" value="Znf_LIM"/>
</dbReference>
<dbReference type="PROSITE" id="PS50106">
    <property type="entry name" value="PDZ"/>
    <property type="match status" value="1"/>
</dbReference>
<evidence type="ECO:0000256" key="4">
    <source>
        <dbReference type="ARBA" id="ARBA00022679"/>
    </source>
</evidence>
<dbReference type="EC" id="2.7.11.1" evidence="2"/>
<keyword evidence="17" id="KW-1185">Reference proteome</keyword>